<dbReference type="InterPro" id="IPR036179">
    <property type="entry name" value="Ig-like_dom_sf"/>
</dbReference>
<organism evidence="4 5">
    <name type="scientific">Ameiurus melas</name>
    <name type="common">Black bullhead</name>
    <name type="synonym">Silurus melas</name>
    <dbReference type="NCBI Taxonomy" id="219545"/>
    <lineage>
        <taxon>Eukaryota</taxon>
        <taxon>Metazoa</taxon>
        <taxon>Chordata</taxon>
        <taxon>Craniata</taxon>
        <taxon>Vertebrata</taxon>
        <taxon>Euteleostomi</taxon>
        <taxon>Actinopterygii</taxon>
        <taxon>Neopterygii</taxon>
        <taxon>Teleostei</taxon>
        <taxon>Ostariophysi</taxon>
        <taxon>Siluriformes</taxon>
        <taxon>Ictaluridae</taxon>
        <taxon>Ameiurus</taxon>
    </lineage>
</organism>
<feature type="non-terminal residue" evidence="4">
    <location>
        <position position="118"/>
    </location>
</feature>
<keyword evidence="1" id="KW-0732">Signal</keyword>
<sequence>LISLIPVPHAQGSPKAVVSIKPDTHLYRGERVTFRCDIQRGGDTEWTYSWYRNNTPYTDSTMQEISNWYVRDSDTGNYTCRGQSRDSQRSEISDDVTLTVSGESVAETSGFYSFTFTE</sequence>
<dbReference type="PANTHER" id="PTHR11481">
    <property type="entry name" value="IMMUNOGLOBULIN FC RECEPTOR"/>
    <property type="match status" value="1"/>
</dbReference>
<evidence type="ECO:0000259" key="3">
    <source>
        <dbReference type="PROSITE" id="PS50835"/>
    </source>
</evidence>
<dbReference type="GO" id="GO:0004888">
    <property type="term" value="F:transmembrane signaling receptor activity"/>
    <property type="evidence" value="ECO:0007669"/>
    <property type="project" value="TreeGrafter"/>
</dbReference>
<dbReference type="EMBL" id="JAAGNN010000005">
    <property type="protein sequence ID" value="KAF4088760.1"/>
    <property type="molecule type" value="Genomic_DNA"/>
</dbReference>
<dbReference type="Proteomes" id="UP000593565">
    <property type="component" value="Unassembled WGS sequence"/>
</dbReference>
<evidence type="ECO:0000313" key="5">
    <source>
        <dbReference type="Proteomes" id="UP000593565"/>
    </source>
</evidence>
<dbReference type="FunFam" id="2.60.40.10:FF:001607">
    <property type="entry name" value="Leukocyte immune-type receptor TS32.15 L2.5a"/>
    <property type="match status" value="1"/>
</dbReference>
<evidence type="ECO:0000313" key="4">
    <source>
        <dbReference type="EMBL" id="KAF4088760.1"/>
    </source>
</evidence>
<dbReference type="SUPFAM" id="SSF48726">
    <property type="entry name" value="Immunoglobulin"/>
    <property type="match status" value="1"/>
</dbReference>
<evidence type="ECO:0000256" key="2">
    <source>
        <dbReference type="ARBA" id="ARBA00023157"/>
    </source>
</evidence>
<dbReference type="GO" id="GO:0009897">
    <property type="term" value="C:external side of plasma membrane"/>
    <property type="evidence" value="ECO:0007669"/>
    <property type="project" value="TreeGrafter"/>
</dbReference>
<gene>
    <name evidence="4" type="ORF">AMELA_G00058350</name>
</gene>
<feature type="domain" description="Ig-like" evidence="3">
    <location>
        <begin position="14"/>
        <end position="99"/>
    </location>
</feature>
<dbReference type="GO" id="GO:0007166">
    <property type="term" value="P:cell surface receptor signaling pathway"/>
    <property type="evidence" value="ECO:0007669"/>
    <property type="project" value="TreeGrafter"/>
</dbReference>
<dbReference type="InterPro" id="IPR050488">
    <property type="entry name" value="Ig_Fc_receptor"/>
</dbReference>
<dbReference type="Gene3D" id="2.60.40.10">
    <property type="entry name" value="Immunoglobulins"/>
    <property type="match status" value="1"/>
</dbReference>
<dbReference type="PANTHER" id="PTHR11481:SF64">
    <property type="entry name" value="FC RECEPTOR-LIKE PROTEIN 4"/>
    <property type="match status" value="1"/>
</dbReference>
<accession>A0A7J6B184</accession>
<dbReference type="InterPro" id="IPR013783">
    <property type="entry name" value="Ig-like_fold"/>
</dbReference>
<dbReference type="Pfam" id="PF13895">
    <property type="entry name" value="Ig_2"/>
    <property type="match status" value="1"/>
</dbReference>
<dbReference type="InterPro" id="IPR007110">
    <property type="entry name" value="Ig-like_dom"/>
</dbReference>
<dbReference type="GO" id="GO:0006955">
    <property type="term" value="P:immune response"/>
    <property type="evidence" value="ECO:0007669"/>
    <property type="project" value="TreeGrafter"/>
</dbReference>
<dbReference type="SMART" id="SM00409">
    <property type="entry name" value="IG"/>
    <property type="match status" value="1"/>
</dbReference>
<keyword evidence="2" id="KW-1015">Disulfide bond</keyword>
<keyword evidence="5" id="KW-1185">Reference proteome</keyword>
<comment type="caution">
    <text evidence="4">The sequence shown here is derived from an EMBL/GenBank/DDBJ whole genome shotgun (WGS) entry which is preliminary data.</text>
</comment>
<dbReference type="InterPro" id="IPR003599">
    <property type="entry name" value="Ig_sub"/>
</dbReference>
<dbReference type="AlphaFoldDB" id="A0A7J6B184"/>
<name>A0A7J6B184_AMEME</name>
<proteinExistence type="predicted"/>
<protein>
    <recommendedName>
        <fullName evidence="3">Ig-like domain-containing protein</fullName>
    </recommendedName>
</protein>
<dbReference type="PROSITE" id="PS50835">
    <property type="entry name" value="IG_LIKE"/>
    <property type="match status" value="1"/>
</dbReference>
<evidence type="ECO:0000256" key="1">
    <source>
        <dbReference type="ARBA" id="ARBA00022729"/>
    </source>
</evidence>
<reference evidence="4 5" key="1">
    <citation type="submission" date="2020-02" db="EMBL/GenBank/DDBJ databases">
        <title>A chromosome-scale genome assembly of the black bullhead catfish (Ameiurus melas).</title>
        <authorList>
            <person name="Wen M."/>
            <person name="Zham M."/>
            <person name="Cabau C."/>
            <person name="Klopp C."/>
            <person name="Donnadieu C."/>
            <person name="Roques C."/>
            <person name="Bouchez O."/>
            <person name="Lampietro C."/>
            <person name="Jouanno E."/>
            <person name="Herpin A."/>
            <person name="Louis A."/>
            <person name="Berthelot C."/>
            <person name="Parey E."/>
            <person name="Roest-Crollius H."/>
            <person name="Braasch I."/>
            <person name="Postlethwait J."/>
            <person name="Robinson-Rechavi M."/>
            <person name="Echchiki A."/>
            <person name="Begum T."/>
            <person name="Montfort J."/>
            <person name="Schartl M."/>
            <person name="Bobe J."/>
            <person name="Guiguen Y."/>
        </authorList>
    </citation>
    <scope>NUCLEOTIDE SEQUENCE [LARGE SCALE GENOMIC DNA]</scope>
    <source>
        <strain evidence="4">M_S1</strain>
        <tissue evidence="4">Blood</tissue>
    </source>
</reference>